<dbReference type="RefSeq" id="WP_350319937.1">
    <property type="nucleotide sequence ID" value="NZ_JACAGK010000011.1"/>
</dbReference>
<reference evidence="3" key="2">
    <citation type="journal article" date="2022" name="Sci. Total Environ.">
        <title>Prevalence, transmission, and molecular epidemiology of tet(X)-positive bacteria among humans, animals, and environmental niches in China: An epidemiological, and genomic-based study.</title>
        <authorList>
            <person name="Dong N."/>
            <person name="Zeng Y."/>
            <person name="Cai C."/>
            <person name="Sun C."/>
            <person name="Lu J."/>
            <person name="Liu C."/>
            <person name="Zhou H."/>
            <person name="Sun Q."/>
            <person name="Shu L."/>
            <person name="Wang H."/>
            <person name="Wang Y."/>
            <person name="Wang S."/>
            <person name="Wu C."/>
            <person name="Chan E.W."/>
            <person name="Chen G."/>
            <person name="Shen Z."/>
            <person name="Chen S."/>
            <person name="Zhang R."/>
        </authorList>
    </citation>
    <scope>NUCLEOTIDE SEQUENCE</scope>
    <source>
        <strain evidence="3">R1692</strain>
    </source>
</reference>
<evidence type="ECO:0000313" key="4">
    <source>
        <dbReference type="Proteomes" id="UP001170954"/>
    </source>
</evidence>
<dbReference type="EMBL" id="JACAGK010000011">
    <property type="protein sequence ID" value="MDM1047734.1"/>
    <property type="molecule type" value="Genomic_DNA"/>
</dbReference>
<evidence type="ECO:0000256" key="1">
    <source>
        <dbReference type="SAM" id="MobiDB-lite"/>
    </source>
</evidence>
<evidence type="ECO:0000259" key="2">
    <source>
        <dbReference type="Pfam" id="PF04002"/>
    </source>
</evidence>
<protein>
    <recommendedName>
        <fullName evidence="2">RadC-like JAB domain-containing protein</fullName>
    </recommendedName>
</protein>
<reference evidence="3" key="1">
    <citation type="submission" date="2020-06" db="EMBL/GenBank/DDBJ databases">
        <authorList>
            <person name="Dong N."/>
        </authorList>
    </citation>
    <scope>NUCLEOTIDE SEQUENCE</scope>
    <source>
        <strain evidence="3">R1692</strain>
    </source>
</reference>
<feature type="domain" description="RadC-like JAB" evidence="2">
    <location>
        <begin position="2"/>
        <end position="21"/>
    </location>
</feature>
<comment type="caution">
    <text evidence="3">The sequence shown here is derived from an EMBL/GenBank/DDBJ whole genome shotgun (WGS) entry which is preliminary data.</text>
</comment>
<gene>
    <name evidence="3" type="ORF">HX018_05725</name>
</gene>
<organism evidence="3 4">
    <name type="scientific">Sphingobacterium hotanense</name>
    <dbReference type="NCBI Taxonomy" id="649196"/>
    <lineage>
        <taxon>Bacteria</taxon>
        <taxon>Pseudomonadati</taxon>
        <taxon>Bacteroidota</taxon>
        <taxon>Sphingobacteriia</taxon>
        <taxon>Sphingobacteriales</taxon>
        <taxon>Sphingobacteriaceae</taxon>
        <taxon>Sphingobacterium</taxon>
    </lineage>
</organism>
<name>A0ABT7NKI0_9SPHI</name>
<dbReference type="Proteomes" id="UP001170954">
    <property type="component" value="Unassembled WGS sequence"/>
</dbReference>
<dbReference type="SUPFAM" id="SSF102712">
    <property type="entry name" value="JAB1/MPN domain"/>
    <property type="match status" value="1"/>
</dbReference>
<proteinExistence type="predicted"/>
<dbReference type="InterPro" id="IPR020891">
    <property type="entry name" value="UPF0758_CS"/>
</dbReference>
<evidence type="ECO:0000313" key="3">
    <source>
        <dbReference type="EMBL" id="MDM1047734.1"/>
    </source>
</evidence>
<feature type="region of interest" description="Disordered" evidence="1">
    <location>
        <begin position="1"/>
        <end position="20"/>
    </location>
</feature>
<sequence>MAVAHNHPSGTLRPSTADRPLSCFVNKGSLSKFIYRTLTDFHFRIILVCLFSG</sequence>
<keyword evidence="4" id="KW-1185">Reference proteome</keyword>
<dbReference type="Pfam" id="PF04002">
    <property type="entry name" value="RadC"/>
    <property type="match status" value="1"/>
</dbReference>
<dbReference type="InterPro" id="IPR025657">
    <property type="entry name" value="RadC_JAB"/>
</dbReference>
<dbReference type="PROSITE" id="PS01302">
    <property type="entry name" value="UPF0758"/>
    <property type="match status" value="1"/>
</dbReference>
<accession>A0ABT7NKI0</accession>